<organism evidence="2 3">
    <name type="scientific">Rotaria magnacalcarata</name>
    <dbReference type="NCBI Taxonomy" id="392030"/>
    <lineage>
        <taxon>Eukaryota</taxon>
        <taxon>Metazoa</taxon>
        <taxon>Spiralia</taxon>
        <taxon>Gnathifera</taxon>
        <taxon>Rotifera</taxon>
        <taxon>Eurotatoria</taxon>
        <taxon>Bdelloidea</taxon>
        <taxon>Philodinida</taxon>
        <taxon>Philodinidae</taxon>
        <taxon>Rotaria</taxon>
    </lineage>
</organism>
<dbReference type="EMBL" id="CAJOBH010045341">
    <property type="protein sequence ID" value="CAF4351058.1"/>
    <property type="molecule type" value="Genomic_DNA"/>
</dbReference>
<dbReference type="AlphaFoldDB" id="A0A8S2X6T5"/>
<dbReference type="GO" id="GO:0008285">
    <property type="term" value="P:negative regulation of cell population proliferation"/>
    <property type="evidence" value="ECO:0007669"/>
    <property type="project" value="TreeGrafter"/>
</dbReference>
<name>A0A8S2X6T5_9BILA</name>
<reference evidence="2" key="1">
    <citation type="submission" date="2021-02" db="EMBL/GenBank/DDBJ databases">
        <authorList>
            <person name="Nowell W R."/>
        </authorList>
    </citation>
    <scope>NUCLEOTIDE SEQUENCE</scope>
</reference>
<dbReference type="GO" id="GO:0043491">
    <property type="term" value="P:phosphatidylinositol 3-kinase/protein kinase B signal transduction"/>
    <property type="evidence" value="ECO:0007669"/>
    <property type="project" value="TreeGrafter"/>
</dbReference>
<dbReference type="GO" id="GO:0046856">
    <property type="term" value="P:phosphatidylinositol dephosphorylation"/>
    <property type="evidence" value="ECO:0007669"/>
    <property type="project" value="TreeGrafter"/>
</dbReference>
<dbReference type="GO" id="GO:0042995">
    <property type="term" value="C:cell projection"/>
    <property type="evidence" value="ECO:0007669"/>
    <property type="project" value="TreeGrafter"/>
</dbReference>
<accession>A0A8S2X6T5</accession>
<dbReference type="Gene3D" id="3.90.190.10">
    <property type="entry name" value="Protein tyrosine phosphatase superfamily"/>
    <property type="match status" value="1"/>
</dbReference>
<dbReference type="PANTHER" id="PTHR12305:SF81">
    <property type="entry name" value="PHOSPHATIDYLINOSITOL 3,4,5-TRISPHOSPHATE 3-PHOSPHATASE AND DUAL-SPECIFICITY PROTEIN PHOSPHATASE PTEN"/>
    <property type="match status" value="1"/>
</dbReference>
<feature type="non-terminal residue" evidence="2">
    <location>
        <position position="1"/>
    </location>
</feature>
<dbReference type="GO" id="GO:0051896">
    <property type="term" value="P:regulation of phosphatidylinositol 3-kinase/protein kinase B signal transduction"/>
    <property type="evidence" value="ECO:0007669"/>
    <property type="project" value="TreeGrafter"/>
</dbReference>
<evidence type="ECO:0000313" key="1">
    <source>
        <dbReference type="EMBL" id="CAF4351058.1"/>
    </source>
</evidence>
<dbReference type="InterPro" id="IPR029021">
    <property type="entry name" value="Prot-tyrosine_phosphatase-like"/>
</dbReference>
<evidence type="ECO:0000313" key="3">
    <source>
        <dbReference type="Proteomes" id="UP000681720"/>
    </source>
</evidence>
<dbReference type="GO" id="GO:0016314">
    <property type="term" value="F:phosphatidylinositol-3,4,5-trisphosphate 3-phosphatase activity"/>
    <property type="evidence" value="ECO:0007669"/>
    <property type="project" value="TreeGrafter"/>
</dbReference>
<dbReference type="GO" id="GO:0048870">
    <property type="term" value="P:cell motility"/>
    <property type="evidence" value="ECO:0007669"/>
    <property type="project" value="TreeGrafter"/>
</dbReference>
<dbReference type="GO" id="GO:0005634">
    <property type="term" value="C:nucleus"/>
    <property type="evidence" value="ECO:0007669"/>
    <property type="project" value="TreeGrafter"/>
</dbReference>
<dbReference type="Proteomes" id="UP000681720">
    <property type="component" value="Unassembled WGS sequence"/>
</dbReference>
<dbReference type="GO" id="GO:0005886">
    <property type="term" value="C:plasma membrane"/>
    <property type="evidence" value="ECO:0007669"/>
    <property type="project" value="TreeGrafter"/>
</dbReference>
<proteinExistence type="predicted"/>
<dbReference type="InterPro" id="IPR051281">
    <property type="entry name" value="Dual-spec_lipid-protein_phosph"/>
</dbReference>
<dbReference type="EMBL" id="CAJOBJ010075807">
    <property type="protein sequence ID" value="CAF4479620.1"/>
    <property type="molecule type" value="Genomic_DNA"/>
</dbReference>
<dbReference type="GO" id="GO:0005829">
    <property type="term" value="C:cytosol"/>
    <property type="evidence" value="ECO:0007669"/>
    <property type="project" value="TreeGrafter"/>
</dbReference>
<comment type="caution">
    <text evidence="2">The sequence shown here is derived from an EMBL/GenBank/DDBJ whole genome shotgun (WGS) entry which is preliminary data.</text>
</comment>
<evidence type="ECO:0000313" key="2">
    <source>
        <dbReference type="EMBL" id="CAF4479620.1"/>
    </source>
</evidence>
<sequence length="35" mass="4130">MGYPADSYEGVYRNHIVDVSRFLSSKHGDKFYIYN</sequence>
<gene>
    <name evidence="1" type="ORF">BYL167_LOCUS29504</name>
    <name evidence="2" type="ORF">GIL414_LOCUS33737</name>
</gene>
<protein>
    <submittedName>
        <fullName evidence="2">Uncharacterized protein</fullName>
    </submittedName>
</protein>
<dbReference type="GO" id="GO:0004725">
    <property type="term" value="F:protein tyrosine phosphatase activity"/>
    <property type="evidence" value="ECO:0007669"/>
    <property type="project" value="TreeGrafter"/>
</dbReference>
<dbReference type="Proteomes" id="UP000681967">
    <property type="component" value="Unassembled WGS sequence"/>
</dbReference>
<dbReference type="PANTHER" id="PTHR12305">
    <property type="entry name" value="PHOSPHATASE WITH HOMOLOGY TO TENSIN"/>
    <property type="match status" value="1"/>
</dbReference>